<sequence length="188" mass="20450">MADSAFLVRHGATEWSVSGRHTSTTDLPLLPEGEDVARGLPARLAGPSYSLVLTSPLKRARRTAELAGFPDAEITDDLLEWRYGDYEGRTTAQIREEVPGWTVWTHPCPGGESAADVAARCDRVVERIRAAEAAGPVLLFAHGHVLRALAARWLGQPVAGGRSYRLDTATVSTLGRERETPVLVRWNA</sequence>
<dbReference type="AlphaFoldDB" id="A0A0J9YH51"/>
<dbReference type="InterPro" id="IPR029033">
    <property type="entry name" value="His_PPase_superfam"/>
</dbReference>
<dbReference type="GO" id="GO:0070297">
    <property type="term" value="P:regulation of phosphorelay signal transduction system"/>
    <property type="evidence" value="ECO:0007669"/>
    <property type="project" value="TreeGrafter"/>
</dbReference>
<dbReference type="PANTHER" id="PTHR48100">
    <property type="entry name" value="BROAD-SPECIFICITY PHOSPHATASE YOR283W-RELATED"/>
    <property type="match status" value="1"/>
</dbReference>
<proteinExistence type="predicted"/>
<dbReference type="SUPFAM" id="SSF53254">
    <property type="entry name" value="Phosphoglycerate mutase-like"/>
    <property type="match status" value="1"/>
</dbReference>
<gene>
    <name evidence="1" type="ORF">KR76_08810</name>
</gene>
<dbReference type="GO" id="GO:0101006">
    <property type="term" value="F:protein histidine phosphatase activity"/>
    <property type="evidence" value="ECO:0007669"/>
    <property type="project" value="TreeGrafter"/>
</dbReference>
<dbReference type="PANTHER" id="PTHR48100:SF15">
    <property type="entry name" value="SEDOHEPTULOSE 1,7-BISPHOSPHATASE"/>
    <property type="match status" value="1"/>
</dbReference>
<dbReference type="eggNOG" id="COG0406">
    <property type="taxonomic scope" value="Bacteria"/>
</dbReference>
<dbReference type="CDD" id="cd07067">
    <property type="entry name" value="HP_PGM_like"/>
    <property type="match status" value="1"/>
</dbReference>
<dbReference type="GeneID" id="96609007"/>
<organism evidence="1 2">
    <name type="scientific">Nocardioides simplex</name>
    <name type="common">Arthrobacter simplex</name>
    <dbReference type="NCBI Taxonomy" id="2045"/>
    <lineage>
        <taxon>Bacteria</taxon>
        <taxon>Bacillati</taxon>
        <taxon>Actinomycetota</taxon>
        <taxon>Actinomycetes</taxon>
        <taxon>Propionibacteriales</taxon>
        <taxon>Nocardioidaceae</taxon>
        <taxon>Pimelobacter</taxon>
    </lineage>
</organism>
<dbReference type="PIRSF" id="PIRSF000709">
    <property type="entry name" value="6PFK_2-Ptase"/>
    <property type="match status" value="1"/>
</dbReference>
<dbReference type="InterPro" id="IPR050275">
    <property type="entry name" value="PGM_Phosphatase"/>
</dbReference>
<keyword evidence="2" id="KW-1185">Reference proteome</keyword>
<name>A0A0J9YH51_NOCSI</name>
<protein>
    <submittedName>
        <fullName evidence="1">Phosphoglycerate mutase</fullName>
    </submittedName>
</protein>
<dbReference type="OrthoDB" id="4697614at2"/>
<dbReference type="Gene3D" id="3.40.50.1240">
    <property type="entry name" value="Phosphoglycerate mutase-like"/>
    <property type="match status" value="1"/>
</dbReference>
<dbReference type="EMBL" id="CP009896">
    <property type="protein sequence ID" value="AIY16842.1"/>
    <property type="molecule type" value="Genomic_DNA"/>
</dbReference>
<dbReference type="Pfam" id="PF00300">
    <property type="entry name" value="His_Phos_1"/>
    <property type="match status" value="1"/>
</dbReference>
<accession>A0A0J9YH51</accession>
<dbReference type="Proteomes" id="UP000030300">
    <property type="component" value="Chromosome"/>
</dbReference>
<dbReference type="SMART" id="SM00855">
    <property type="entry name" value="PGAM"/>
    <property type="match status" value="1"/>
</dbReference>
<dbReference type="RefSeq" id="WP_038677802.1">
    <property type="nucleotide sequence ID" value="NZ_BJMC01000008.1"/>
</dbReference>
<evidence type="ECO:0000313" key="2">
    <source>
        <dbReference type="Proteomes" id="UP000030300"/>
    </source>
</evidence>
<dbReference type="KEGG" id="psim:KR76_08810"/>
<reference evidence="1 2" key="1">
    <citation type="journal article" date="2015" name="Genome Announc.">
        <title>Complete Genome Sequence of Steroid-Transforming Nocardioides simplex VKM Ac-2033D.</title>
        <authorList>
            <person name="Shtratnikova V.Y."/>
            <person name="Schelkunov M.I."/>
            <person name="Pekov Y.A."/>
            <person name="Fokina V.V."/>
            <person name="Logacheva M.D."/>
            <person name="Sokolov S.L."/>
            <person name="Bragin E.Y."/>
            <person name="Ashapkin V.V."/>
            <person name="Donova M.V."/>
        </authorList>
    </citation>
    <scope>NUCLEOTIDE SEQUENCE [LARGE SCALE GENOMIC DNA]</scope>
    <source>
        <strain evidence="1 2">VKM Ac-2033D</strain>
    </source>
</reference>
<dbReference type="STRING" id="2045.KR76_08810"/>
<dbReference type="InterPro" id="IPR013078">
    <property type="entry name" value="His_Pase_superF_clade-1"/>
</dbReference>
<evidence type="ECO:0000313" key="1">
    <source>
        <dbReference type="EMBL" id="AIY16842.1"/>
    </source>
</evidence>